<dbReference type="SUPFAM" id="SSF52047">
    <property type="entry name" value="RNI-like"/>
    <property type="match status" value="1"/>
</dbReference>
<dbReference type="SUPFAM" id="SSF81383">
    <property type="entry name" value="F-box domain"/>
    <property type="match status" value="1"/>
</dbReference>
<dbReference type="Gene3D" id="1.20.1280.50">
    <property type="match status" value="1"/>
</dbReference>
<name>A0A1Y2H371_9FUNG</name>
<dbReference type="Gene3D" id="3.80.10.10">
    <property type="entry name" value="Ribonuclease Inhibitor"/>
    <property type="match status" value="1"/>
</dbReference>
<evidence type="ECO:0000313" key="3">
    <source>
        <dbReference type="EMBL" id="ORZ28985.1"/>
    </source>
</evidence>
<dbReference type="InterPro" id="IPR001810">
    <property type="entry name" value="F-box_dom"/>
</dbReference>
<evidence type="ECO:0000259" key="2">
    <source>
        <dbReference type="Pfam" id="PF25372"/>
    </source>
</evidence>
<dbReference type="PANTHER" id="PTHR13318">
    <property type="entry name" value="PARTNER OF PAIRED, ISOFORM B-RELATED"/>
    <property type="match status" value="1"/>
</dbReference>
<sequence length="424" mass="47123">MESTSPLQVPELLANVLHFLDKNSLLLCSMVSTEWSKICTPLLWESCSFSAEQYSLFHQVFDQHAFLIRNMEAKHRLIGGEMRFVAQQCTNLSTLTLRYCQVTPSSLDVLCNGIARVRHLVFDHCMGVNSTSVGARLPKLPSLSSLEIAVHAQDRGSGDWRENDMVILLTGCRCLKSLKVDGPDLSHVHLLGIKRHEEPLPIKHLHLVSTFISEPALKNILRQCPELSTLVLLHNANKNATVHAIAETCPNLKMLELRNSKSVTASTFGSIFKKCPLLTKLDVSYTLINDVGALALAQNCPQLRALDLTGCSRITHTASKELLARLSRLQELKAGGCPKLKIEGFSSEEEWASRDSLEILEIPHVGIRPGVDDLTSLLRHLSSLRRLRRLCVDEGVGQDNVLQAFIAQRSDVSLIILEPLERPT</sequence>
<accession>A0A1Y2H371</accession>
<feature type="domain" description="F-box/LRR-repeat protein 15-like leucin rich repeat" evidence="2">
    <location>
        <begin position="161"/>
        <end position="324"/>
    </location>
</feature>
<dbReference type="SMART" id="SM00367">
    <property type="entry name" value="LRR_CC"/>
    <property type="match status" value="4"/>
</dbReference>
<dbReference type="GeneID" id="33564342"/>
<dbReference type="GO" id="GO:0031146">
    <property type="term" value="P:SCF-dependent proteasomal ubiquitin-dependent protein catabolic process"/>
    <property type="evidence" value="ECO:0007669"/>
    <property type="project" value="TreeGrafter"/>
</dbReference>
<dbReference type="GO" id="GO:0019005">
    <property type="term" value="C:SCF ubiquitin ligase complex"/>
    <property type="evidence" value="ECO:0007669"/>
    <property type="project" value="TreeGrafter"/>
</dbReference>
<evidence type="ECO:0000313" key="4">
    <source>
        <dbReference type="Proteomes" id="UP000193648"/>
    </source>
</evidence>
<gene>
    <name evidence="3" type="ORF">BCR41DRAFT_344379</name>
</gene>
<protein>
    <recommendedName>
        <fullName evidence="5">F-box domain-containing protein</fullName>
    </recommendedName>
</protein>
<proteinExistence type="predicted"/>
<dbReference type="Proteomes" id="UP000193648">
    <property type="component" value="Unassembled WGS sequence"/>
</dbReference>
<dbReference type="InterPro" id="IPR006553">
    <property type="entry name" value="Leu-rich_rpt_Cys-con_subtyp"/>
</dbReference>
<dbReference type="InterPro" id="IPR032675">
    <property type="entry name" value="LRR_dom_sf"/>
</dbReference>
<dbReference type="OrthoDB" id="10257471at2759"/>
<dbReference type="InParanoid" id="A0A1Y2H371"/>
<reference evidence="3 4" key="1">
    <citation type="submission" date="2016-07" db="EMBL/GenBank/DDBJ databases">
        <title>Pervasive Adenine N6-methylation of Active Genes in Fungi.</title>
        <authorList>
            <consortium name="DOE Joint Genome Institute"/>
            <person name="Mondo S.J."/>
            <person name="Dannebaum R.O."/>
            <person name="Kuo R.C."/>
            <person name="Labutti K."/>
            <person name="Haridas S."/>
            <person name="Kuo A."/>
            <person name="Salamov A."/>
            <person name="Ahrendt S.R."/>
            <person name="Lipzen A."/>
            <person name="Sullivan W."/>
            <person name="Andreopoulos W.B."/>
            <person name="Clum A."/>
            <person name="Lindquist E."/>
            <person name="Daum C."/>
            <person name="Ramamoorthy G.K."/>
            <person name="Gryganskyi A."/>
            <person name="Culley D."/>
            <person name="Magnuson J.K."/>
            <person name="James T.Y."/>
            <person name="O'Malley M.A."/>
            <person name="Stajich J.E."/>
            <person name="Spatafora J.W."/>
            <person name="Visel A."/>
            <person name="Grigoriev I.V."/>
        </authorList>
    </citation>
    <scope>NUCLEOTIDE SEQUENCE [LARGE SCALE GENOMIC DNA]</scope>
    <source>
        <strain evidence="3 4">NRRL 3116</strain>
    </source>
</reference>
<dbReference type="InterPro" id="IPR057207">
    <property type="entry name" value="FBXL15_LRR"/>
</dbReference>
<dbReference type="AlphaFoldDB" id="A0A1Y2H371"/>
<evidence type="ECO:0008006" key="5">
    <source>
        <dbReference type="Google" id="ProtNLM"/>
    </source>
</evidence>
<dbReference type="Pfam" id="PF12937">
    <property type="entry name" value="F-box-like"/>
    <property type="match status" value="1"/>
</dbReference>
<feature type="domain" description="F-box" evidence="1">
    <location>
        <begin position="10"/>
        <end position="48"/>
    </location>
</feature>
<dbReference type="Pfam" id="PF25372">
    <property type="entry name" value="DUF7885"/>
    <property type="match status" value="1"/>
</dbReference>
<dbReference type="EMBL" id="MCFF01000001">
    <property type="protein sequence ID" value="ORZ28985.1"/>
    <property type="molecule type" value="Genomic_DNA"/>
</dbReference>
<comment type="caution">
    <text evidence="3">The sequence shown here is derived from an EMBL/GenBank/DDBJ whole genome shotgun (WGS) entry which is preliminary data.</text>
</comment>
<dbReference type="InterPro" id="IPR036047">
    <property type="entry name" value="F-box-like_dom_sf"/>
</dbReference>
<organism evidence="3 4">
    <name type="scientific">Lobosporangium transversale</name>
    <dbReference type="NCBI Taxonomy" id="64571"/>
    <lineage>
        <taxon>Eukaryota</taxon>
        <taxon>Fungi</taxon>
        <taxon>Fungi incertae sedis</taxon>
        <taxon>Mucoromycota</taxon>
        <taxon>Mortierellomycotina</taxon>
        <taxon>Mortierellomycetes</taxon>
        <taxon>Mortierellales</taxon>
        <taxon>Mortierellaceae</taxon>
        <taxon>Lobosporangium</taxon>
    </lineage>
</organism>
<evidence type="ECO:0000259" key="1">
    <source>
        <dbReference type="Pfam" id="PF12937"/>
    </source>
</evidence>
<keyword evidence="4" id="KW-1185">Reference proteome</keyword>
<dbReference type="RefSeq" id="XP_021886658.1">
    <property type="nucleotide sequence ID" value="XM_022022498.1"/>
</dbReference>
<dbReference type="STRING" id="64571.A0A1Y2H371"/>